<keyword evidence="2" id="KW-1133">Transmembrane helix</keyword>
<dbReference type="InterPro" id="IPR000326">
    <property type="entry name" value="PAP2/HPO"/>
</dbReference>
<feature type="domain" description="Phosphatidic acid phosphatase type 2/haloperoxidase" evidence="3">
    <location>
        <begin position="151"/>
        <end position="255"/>
    </location>
</feature>
<protein>
    <submittedName>
        <fullName evidence="4">Phosphatase PAP2 family protein</fullName>
    </submittedName>
</protein>
<accession>A0ABS6TSP9</accession>
<feature type="transmembrane region" description="Helical" evidence="2">
    <location>
        <begin position="212"/>
        <end position="234"/>
    </location>
</feature>
<dbReference type="SMART" id="SM00014">
    <property type="entry name" value="acidPPc"/>
    <property type="match status" value="1"/>
</dbReference>
<evidence type="ECO:0000259" key="3">
    <source>
        <dbReference type="SMART" id="SM00014"/>
    </source>
</evidence>
<name>A0ABS6TSP9_STRHA</name>
<sequence>MRETPRPQEAAGDAGPGLPQHRPGSASAHTAGASRSGTPHRSDGRPPHTPRGARHTDPTGHPGTLPPVPRWPVLLFSRLAAPLAVFALVTWQVVADGPLLGPDERLGLALAGRGPAALSDLFADLGNMEVAVPVLACAVLVAWLRRARREALYAVLAMAAVPLLVVPVKLWTDRQGPLTEATGYYPSGHTATAAVAYGAAALLLAPYVRRSWMMLVAAVLLTAATSIGLVLRGYHWPLDVLASWCLAAALLLVLREVSSRSRRRSSSRTPRC</sequence>
<dbReference type="SUPFAM" id="SSF48317">
    <property type="entry name" value="Acid phosphatase/Vanadium-dependent haloperoxidase"/>
    <property type="match status" value="1"/>
</dbReference>
<proteinExistence type="predicted"/>
<feature type="region of interest" description="Disordered" evidence="1">
    <location>
        <begin position="1"/>
        <end position="65"/>
    </location>
</feature>
<feature type="transmembrane region" description="Helical" evidence="2">
    <location>
        <begin position="240"/>
        <end position="258"/>
    </location>
</feature>
<comment type="caution">
    <text evidence="4">The sequence shown here is derived from an EMBL/GenBank/DDBJ whole genome shotgun (WGS) entry which is preliminary data.</text>
</comment>
<evidence type="ECO:0000256" key="2">
    <source>
        <dbReference type="SAM" id="Phobius"/>
    </source>
</evidence>
<feature type="transmembrane region" description="Helical" evidence="2">
    <location>
        <begin position="151"/>
        <end position="172"/>
    </location>
</feature>
<reference evidence="4 5" key="1">
    <citation type="submission" date="2021-07" db="EMBL/GenBank/DDBJ databases">
        <title>Sequencing Streptomyces halstedii LGO-A4 genome an citrus endophytic actinomycete.</title>
        <authorList>
            <person name="Samborskyy M."/>
            <person name="Scott N."/>
            <person name="Deglau R."/>
            <person name="Dickens S."/>
            <person name="Oliveira L.G."/>
        </authorList>
    </citation>
    <scope>NUCLEOTIDE SEQUENCE [LARGE SCALE GENOMIC DNA]</scope>
    <source>
        <strain evidence="4 5">LGO-A4</strain>
    </source>
</reference>
<feature type="transmembrane region" description="Helical" evidence="2">
    <location>
        <begin position="184"/>
        <end position="205"/>
    </location>
</feature>
<keyword evidence="2" id="KW-0472">Membrane</keyword>
<dbReference type="Pfam" id="PF01569">
    <property type="entry name" value="PAP2"/>
    <property type="match status" value="1"/>
</dbReference>
<evidence type="ECO:0000256" key="1">
    <source>
        <dbReference type="SAM" id="MobiDB-lite"/>
    </source>
</evidence>
<keyword evidence="5" id="KW-1185">Reference proteome</keyword>
<feature type="transmembrane region" description="Helical" evidence="2">
    <location>
        <begin position="125"/>
        <end position="144"/>
    </location>
</feature>
<gene>
    <name evidence="4" type="ORF">STHAL_17725</name>
</gene>
<dbReference type="Proteomes" id="UP000735541">
    <property type="component" value="Unassembled WGS sequence"/>
</dbReference>
<evidence type="ECO:0000313" key="4">
    <source>
        <dbReference type="EMBL" id="MBV7671293.1"/>
    </source>
</evidence>
<dbReference type="Gene3D" id="1.20.144.10">
    <property type="entry name" value="Phosphatidic acid phosphatase type 2/haloperoxidase"/>
    <property type="match status" value="1"/>
</dbReference>
<dbReference type="RefSeq" id="WP_228869838.1">
    <property type="nucleotide sequence ID" value="NZ_JAHUVW010000001.1"/>
</dbReference>
<organism evidence="4 5">
    <name type="scientific">Streptomyces halstedii</name>
    <dbReference type="NCBI Taxonomy" id="1944"/>
    <lineage>
        <taxon>Bacteria</taxon>
        <taxon>Bacillati</taxon>
        <taxon>Actinomycetota</taxon>
        <taxon>Actinomycetes</taxon>
        <taxon>Kitasatosporales</taxon>
        <taxon>Streptomycetaceae</taxon>
        <taxon>Streptomyces</taxon>
    </lineage>
</organism>
<dbReference type="EMBL" id="JAHUVW010000001">
    <property type="protein sequence ID" value="MBV7671293.1"/>
    <property type="molecule type" value="Genomic_DNA"/>
</dbReference>
<feature type="transmembrane region" description="Helical" evidence="2">
    <location>
        <begin position="73"/>
        <end position="94"/>
    </location>
</feature>
<evidence type="ECO:0000313" key="5">
    <source>
        <dbReference type="Proteomes" id="UP000735541"/>
    </source>
</evidence>
<keyword evidence="2" id="KW-0812">Transmembrane</keyword>
<dbReference type="InterPro" id="IPR036938">
    <property type="entry name" value="PAP2/HPO_sf"/>
</dbReference>